<reference evidence="1" key="1">
    <citation type="submission" date="2014-11" db="EMBL/GenBank/DDBJ databases">
        <authorList>
            <person name="Amaro Gonzalez C."/>
        </authorList>
    </citation>
    <scope>NUCLEOTIDE SEQUENCE</scope>
</reference>
<proteinExistence type="predicted"/>
<reference evidence="1" key="2">
    <citation type="journal article" date="2015" name="Fish Shellfish Immunol.">
        <title>Early steps in the European eel (Anguilla anguilla)-Vibrio vulnificus interaction in the gills: Role of the RtxA13 toxin.</title>
        <authorList>
            <person name="Callol A."/>
            <person name="Pajuelo D."/>
            <person name="Ebbesson L."/>
            <person name="Teles M."/>
            <person name="MacKenzie S."/>
            <person name="Amaro C."/>
        </authorList>
    </citation>
    <scope>NUCLEOTIDE SEQUENCE</scope>
</reference>
<sequence length="15" mass="1645">MVAHAMGDLAEQMIK</sequence>
<dbReference type="EMBL" id="GBXM01028142">
    <property type="protein sequence ID" value="JAH80435.1"/>
    <property type="molecule type" value="Transcribed_RNA"/>
</dbReference>
<organism evidence="1">
    <name type="scientific">Anguilla anguilla</name>
    <name type="common">European freshwater eel</name>
    <name type="synonym">Muraena anguilla</name>
    <dbReference type="NCBI Taxonomy" id="7936"/>
    <lineage>
        <taxon>Eukaryota</taxon>
        <taxon>Metazoa</taxon>
        <taxon>Chordata</taxon>
        <taxon>Craniata</taxon>
        <taxon>Vertebrata</taxon>
        <taxon>Euteleostomi</taxon>
        <taxon>Actinopterygii</taxon>
        <taxon>Neopterygii</taxon>
        <taxon>Teleostei</taxon>
        <taxon>Anguilliformes</taxon>
        <taxon>Anguillidae</taxon>
        <taxon>Anguilla</taxon>
    </lineage>
</organism>
<evidence type="ECO:0000313" key="1">
    <source>
        <dbReference type="EMBL" id="JAH80435.1"/>
    </source>
</evidence>
<name>A0A0E9VSX6_ANGAN</name>
<protein>
    <submittedName>
        <fullName evidence="1">Uncharacterized protein</fullName>
    </submittedName>
</protein>
<accession>A0A0E9VSX6</accession>